<organism evidence="1 2">
    <name type="scientific">Microbulbifer epialgicus</name>
    <dbReference type="NCBI Taxonomy" id="393907"/>
    <lineage>
        <taxon>Bacteria</taxon>
        <taxon>Pseudomonadati</taxon>
        <taxon>Pseudomonadota</taxon>
        <taxon>Gammaproteobacteria</taxon>
        <taxon>Cellvibrionales</taxon>
        <taxon>Microbulbiferaceae</taxon>
        <taxon>Microbulbifer</taxon>
    </lineage>
</organism>
<dbReference type="EMBL" id="JBGMEK010000023">
    <property type="protein sequence ID" value="MFA0811628.1"/>
    <property type="molecule type" value="Genomic_DNA"/>
</dbReference>
<gene>
    <name evidence="1" type="ORF">ACCI49_11920</name>
</gene>
<evidence type="ECO:0000313" key="1">
    <source>
        <dbReference type="EMBL" id="MFA0811628.1"/>
    </source>
</evidence>
<keyword evidence="2" id="KW-1185">Reference proteome</keyword>
<evidence type="ECO:0000313" key="2">
    <source>
        <dbReference type="Proteomes" id="UP001569428"/>
    </source>
</evidence>
<name>A0ABV4NZT1_9GAMM</name>
<sequence>MSRTFESLVGLSLEWTGTHYSEEGDFPDLSTYIVSYETGSSCYVTAGGKLVGKASYSYVPMGVRMAALVYRPDIYQGRSGVVLYAMLDFDLMMDRAVIMHNDQPLAVANGSFRVVNTPDKPITDQDVI</sequence>
<reference evidence="1 2" key="1">
    <citation type="submission" date="2024-08" db="EMBL/GenBank/DDBJ databases">
        <authorList>
            <person name="Ishaq N."/>
        </authorList>
    </citation>
    <scope>NUCLEOTIDE SEQUENCE [LARGE SCALE GENOMIC DNA]</scope>
    <source>
        <strain evidence="1 2">DSM 18651</strain>
    </source>
</reference>
<dbReference type="Proteomes" id="UP001569428">
    <property type="component" value="Unassembled WGS sequence"/>
</dbReference>
<dbReference type="RefSeq" id="WP_371839214.1">
    <property type="nucleotide sequence ID" value="NZ_JBGMEK010000023.1"/>
</dbReference>
<proteinExistence type="predicted"/>
<protein>
    <submittedName>
        <fullName evidence="1">Uncharacterized protein</fullName>
    </submittedName>
</protein>
<accession>A0ABV4NZT1</accession>
<comment type="caution">
    <text evidence="1">The sequence shown here is derived from an EMBL/GenBank/DDBJ whole genome shotgun (WGS) entry which is preliminary data.</text>
</comment>